<evidence type="ECO:0000313" key="11">
    <source>
        <dbReference type="Proteomes" id="UP000307164"/>
    </source>
</evidence>
<dbReference type="GO" id="GO:0044780">
    <property type="term" value="P:bacterial-type flagellum assembly"/>
    <property type="evidence" value="ECO:0007669"/>
    <property type="project" value="InterPro"/>
</dbReference>
<reference evidence="11 12" key="2">
    <citation type="submission" date="2019-06" db="EMBL/GenBank/DDBJ databases">
        <title>Co-occurence of chitin degradation, pigmentation and bioactivity in marine Pseudoalteromonas.</title>
        <authorList>
            <person name="Sonnenschein E.C."/>
            <person name="Bech P.K."/>
        </authorList>
    </citation>
    <scope>NUCLEOTIDE SEQUENCE [LARGE SCALE GENOMIC DNA]</scope>
    <source>
        <strain evidence="12">S3790</strain>
        <strain evidence="11">S3895</strain>
    </source>
</reference>
<keyword evidence="11" id="KW-1185">Reference proteome</keyword>
<dbReference type="NCBIfam" id="TIGR03170">
    <property type="entry name" value="flgA_cterm"/>
    <property type="match status" value="1"/>
</dbReference>
<reference evidence="9" key="3">
    <citation type="submission" date="2019-09" db="EMBL/GenBank/DDBJ databases">
        <title>Co-occurence of chitin degradation, pigmentation and bioactivity in marine Pseudoalteromonas.</title>
        <authorList>
            <person name="Sonnenschein E.C."/>
            <person name="Bech P.K."/>
        </authorList>
    </citation>
    <scope>NUCLEOTIDE SEQUENCE</scope>
    <source>
        <strain evidence="9">S3790</strain>
        <strain evidence="10">S3895</strain>
    </source>
</reference>
<gene>
    <name evidence="9" type="ORF">CWC19_04635</name>
    <name evidence="10" type="ORF">CWC20_10960</name>
</gene>
<comment type="function">
    <text evidence="6 7">Involved in the assembly process of the P-ring formation. It may associate with FlgF on the rod constituting a structure essential for the P-ring assembly or may act as a modulator protein for the P-ring assembly.</text>
</comment>
<name>A0A5S3VCY2_9GAMM</name>
<dbReference type="AlphaFoldDB" id="A0A5S3VCY2"/>
<dbReference type="GO" id="GO:0042597">
    <property type="term" value="C:periplasmic space"/>
    <property type="evidence" value="ECO:0007669"/>
    <property type="project" value="UniProtKB-SubCell"/>
</dbReference>
<keyword evidence="5 7" id="KW-0574">Periplasm</keyword>
<evidence type="ECO:0000256" key="3">
    <source>
        <dbReference type="ARBA" id="ARBA00014754"/>
    </source>
</evidence>
<dbReference type="EMBL" id="PNBW01000048">
    <property type="protein sequence ID" value="TMO74445.1"/>
    <property type="molecule type" value="Genomic_DNA"/>
</dbReference>
<accession>A0A5S3VCY2</accession>
<evidence type="ECO:0000256" key="1">
    <source>
        <dbReference type="ARBA" id="ARBA00004418"/>
    </source>
</evidence>
<evidence type="ECO:0000256" key="7">
    <source>
        <dbReference type="RuleBase" id="RU362063"/>
    </source>
</evidence>
<comment type="caution">
    <text evidence="9">The sequence shown here is derived from an EMBL/GenBank/DDBJ whole genome shotgun (WGS) entry which is preliminary data.</text>
</comment>
<evidence type="ECO:0000313" key="12">
    <source>
        <dbReference type="Proteomes" id="UP000307217"/>
    </source>
</evidence>
<dbReference type="OrthoDB" id="5729023at2"/>
<dbReference type="InterPro" id="IPR039246">
    <property type="entry name" value="Flagellar_FlgA"/>
</dbReference>
<keyword evidence="9" id="KW-0966">Cell projection</keyword>
<evidence type="ECO:0000256" key="2">
    <source>
        <dbReference type="ARBA" id="ARBA00010474"/>
    </source>
</evidence>
<sequence>MSLLKKTKTYGFFCTMAYILASCHVYAKDYSTKELEQLAQNFIASQTITKPDVKTEIKSLTLDKRIATKFCAQPVNLTTAATPPFNRQVTVQIRCEQAPLWTQYVHVRINEMHPVIVSTQLVSKGELLSHNHLKIEYRAKQFVRAAYINDLSLLIGSKSKRNLREGMPVGTHQVCMVCKGDKVTIFAKTRSLTIKTSGIALQDGNLGEQIRVKNQKSGKTVSARVKDVESVEVNI</sequence>
<dbReference type="Pfam" id="PF13144">
    <property type="entry name" value="ChapFlgA"/>
    <property type="match status" value="1"/>
</dbReference>
<protein>
    <recommendedName>
        <fullName evidence="3 7">Flagella basal body P-ring formation protein FlgA</fullName>
    </recommendedName>
</protein>
<evidence type="ECO:0000259" key="8">
    <source>
        <dbReference type="SMART" id="SM00858"/>
    </source>
</evidence>
<evidence type="ECO:0000256" key="5">
    <source>
        <dbReference type="ARBA" id="ARBA00022764"/>
    </source>
</evidence>
<feature type="domain" description="SAF" evidence="8">
    <location>
        <begin position="113"/>
        <end position="175"/>
    </location>
</feature>
<dbReference type="PROSITE" id="PS51257">
    <property type="entry name" value="PROKAR_LIPOPROTEIN"/>
    <property type="match status" value="1"/>
</dbReference>
<dbReference type="Gene3D" id="2.30.30.760">
    <property type="match status" value="1"/>
</dbReference>
<dbReference type="RefSeq" id="WP_138590430.1">
    <property type="nucleotide sequence ID" value="NZ_PNBW01000048.1"/>
</dbReference>
<dbReference type="SMART" id="SM00858">
    <property type="entry name" value="SAF"/>
    <property type="match status" value="1"/>
</dbReference>
<comment type="similarity">
    <text evidence="2 7">Belongs to the FlgA family.</text>
</comment>
<proteinExistence type="inferred from homology"/>
<keyword evidence="7" id="KW-1005">Bacterial flagellum biogenesis</keyword>
<evidence type="ECO:0000256" key="4">
    <source>
        <dbReference type="ARBA" id="ARBA00022729"/>
    </source>
</evidence>
<dbReference type="EMBL" id="PNBX01000015">
    <property type="protein sequence ID" value="TMO69459.1"/>
    <property type="molecule type" value="Genomic_DNA"/>
</dbReference>
<dbReference type="PANTHER" id="PTHR36307:SF1">
    <property type="entry name" value="FLAGELLA BASAL BODY P-RING FORMATION PROTEIN FLGA"/>
    <property type="match status" value="1"/>
</dbReference>
<reference evidence="11 12" key="1">
    <citation type="submission" date="2018-01" db="EMBL/GenBank/DDBJ databases">
        <authorList>
            <person name="Paulsen S."/>
            <person name="Gram L.K."/>
        </authorList>
    </citation>
    <scope>NUCLEOTIDE SEQUENCE [LARGE SCALE GENOMIC DNA]</scope>
    <source>
        <strain evidence="9 12">S3790</strain>
        <strain evidence="10 11">S3895</strain>
    </source>
</reference>
<keyword evidence="4 7" id="KW-0732">Signal</keyword>
<keyword evidence="9" id="KW-0282">Flagellum</keyword>
<dbReference type="PANTHER" id="PTHR36307">
    <property type="entry name" value="FLAGELLA BASAL BODY P-RING FORMATION PROTEIN FLGA"/>
    <property type="match status" value="1"/>
</dbReference>
<comment type="subcellular location">
    <subcellularLocation>
        <location evidence="1 7">Periplasm</location>
    </subcellularLocation>
</comment>
<dbReference type="CDD" id="cd11614">
    <property type="entry name" value="SAF_CpaB_FlgA_like"/>
    <property type="match status" value="1"/>
</dbReference>
<dbReference type="Proteomes" id="UP000307217">
    <property type="component" value="Unassembled WGS sequence"/>
</dbReference>
<organism evidence="9 12">
    <name type="scientific">Pseudoalteromonas aurantia</name>
    <dbReference type="NCBI Taxonomy" id="43654"/>
    <lineage>
        <taxon>Bacteria</taxon>
        <taxon>Pseudomonadati</taxon>
        <taxon>Pseudomonadota</taxon>
        <taxon>Gammaproteobacteria</taxon>
        <taxon>Alteromonadales</taxon>
        <taxon>Pseudoalteromonadaceae</taxon>
        <taxon>Pseudoalteromonas</taxon>
    </lineage>
</organism>
<dbReference type="InterPro" id="IPR013974">
    <property type="entry name" value="SAF"/>
</dbReference>
<evidence type="ECO:0000313" key="10">
    <source>
        <dbReference type="EMBL" id="TMO74445.1"/>
    </source>
</evidence>
<dbReference type="Gene3D" id="3.90.1210.10">
    <property type="entry name" value="Antifreeze-like/N-acetylneuraminic acid synthase C-terminal domain"/>
    <property type="match status" value="1"/>
</dbReference>
<keyword evidence="9" id="KW-0969">Cilium</keyword>
<dbReference type="Proteomes" id="UP000307164">
    <property type="component" value="Unassembled WGS sequence"/>
</dbReference>
<feature type="signal peptide" evidence="7">
    <location>
        <begin position="1"/>
        <end position="27"/>
    </location>
</feature>
<evidence type="ECO:0000313" key="9">
    <source>
        <dbReference type="EMBL" id="TMO69459.1"/>
    </source>
</evidence>
<dbReference type="InterPro" id="IPR017585">
    <property type="entry name" value="SAF_FlgA"/>
</dbReference>
<evidence type="ECO:0000256" key="6">
    <source>
        <dbReference type="ARBA" id="ARBA00025643"/>
    </source>
</evidence>
<feature type="chain" id="PRO_5024516475" description="Flagella basal body P-ring formation protein FlgA" evidence="7">
    <location>
        <begin position="28"/>
        <end position="235"/>
    </location>
</feature>